<dbReference type="RefSeq" id="WP_204500704.1">
    <property type="nucleotide sequence ID" value="NZ_JAFBDR010000016.1"/>
</dbReference>
<keyword evidence="1" id="KW-0472">Membrane</keyword>
<keyword evidence="1" id="KW-0812">Transmembrane</keyword>
<evidence type="ECO:0000313" key="2">
    <source>
        <dbReference type="EMBL" id="MBM7572360.1"/>
    </source>
</evidence>
<name>A0ABS2N2K2_9BACI</name>
<comment type="caution">
    <text evidence="2">The sequence shown here is derived from an EMBL/GenBank/DDBJ whole genome shotgun (WGS) entry which is preliminary data.</text>
</comment>
<protein>
    <recommendedName>
        <fullName evidence="4">DUF4179 domain-containing protein</fullName>
    </recommendedName>
</protein>
<dbReference type="EMBL" id="JAFBDR010000016">
    <property type="protein sequence ID" value="MBM7572360.1"/>
    <property type="molecule type" value="Genomic_DNA"/>
</dbReference>
<evidence type="ECO:0000256" key="1">
    <source>
        <dbReference type="SAM" id="Phobius"/>
    </source>
</evidence>
<keyword evidence="3" id="KW-1185">Reference proteome</keyword>
<proteinExistence type="predicted"/>
<reference evidence="2 3" key="1">
    <citation type="submission" date="2021-01" db="EMBL/GenBank/DDBJ databases">
        <title>Genomic Encyclopedia of Type Strains, Phase IV (KMG-IV): sequencing the most valuable type-strain genomes for metagenomic binning, comparative biology and taxonomic classification.</title>
        <authorList>
            <person name="Goeker M."/>
        </authorList>
    </citation>
    <scope>NUCLEOTIDE SEQUENCE [LARGE SCALE GENOMIC DNA]</scope>
    <source>
        <strain evidence="2 3">DSM 23711</strain>
    </source>
</reference>
<evidence type="ECO:0008006" key="4">
    <source>
        <dbReference type="Google" id="ProtNLM"/>
    </source>
</evidence>
<sequence>MSDKIKKEMEKIQLPPDLHQRSQLGISKVKQESRVNQSNWKQYKGLITAASLIICLLFTAVFNTQLYAGVKKVLQFVPGIGMVMEEDTPQDRYILEKPVTTKMGNGKVVITGIVIDDEMTYITMNGKDTERFKKITVINEKGEKYSLKSSQDLWTSGEWASSFWYDGKLNLSGNITVVIHANQEINIPVNLKKANTFESYQELGETSTAGGVSITTIPTRIDDEARISLVSQHSNQYRIIDYGILDYTVPHQINVQDQTGATYDIYRKYMGMSSPTREFYYKLGAENIDHYSVTIPEISVTYDDMTKIKLKVPTDITTEEINQTYEIAGYPFKITKLERVGNEQMRVYIDLNYNEQDPRSLHNLRIKEVGHSAKINEKTQVLEFLQFDIKNNVKNITITFSNPEVIIRGPWEFELDKEQYFTK</sequence>
<dbReference type="Proteomes" id="UP001296943">
    <property type="component" value="Unassembled WGS sequence"/>
</dbReference>
<keyword evidence="1" id="KW-1133">Transmembrane helix</keyword>
<gene>
    <name evidence="2" type="ORF">JOC48_002863</name>
</gene>
<evidence type="ECO:0000313" key="3">
    <source>
        <dbReference type="Proteomes" id="UP001296943"/>
    </source>
</evidence>
<feature type="transmembrane region" description="Helical" evidence="1">
    <location>
        <begin position="43"/>
        <end position="62"/>
    </location>
</feature>
<accession>A0ABS2N2K2</accession>
<organism evidence="2 3">
    <name type="scientific">Aquibacillus albus</name>
    <dbReference type="NCBI Taxonomy" id="1168171"/>
    <lineage>
        <taxon>Bacteria</taxon>
        <taxon>Bacillati</taxon>
        <taxon>Bacillota</taxon>
        <taxon>Bacilli</taxon>
        <taxon>Bacillales</taxon>
        <taxon>Bacillaceae</taxon>
        <taxon>Aquibacillus</taxon>
    </lineage>
</organism>